<keyword evidence="1 2" id="KW-0732">Signal</keyword>
<dbReference type="Pfam" id="PF02608">
    <property type="entry name" value="Bmp"/>
    <property type="match status" value="1"/>
</dbReference>
<protein>
    <submittedName>
        <fullName evidence="5">Membrane protein</fullName>
    </submittedName>
    <submittedName>
        <fullName evidence="4">Nucleoside-binding protein</fullName>
    </submittedName>
</protein>
<name>A0A0M8JPK7_9CHLR</name>
<organism evidence="4">
    <name type="scientific">Levilinea saccharolytica</name>
    <dbReference type="NCBI Taxonomy" id="229921"/>
    <lineage>
        <taxon>Bacteria</taxon>
        <taxon>Bacillati</taxon>
        <taxon>Chloroflexota</taxon>
        <taxon>Anaerolineae</taxon>
        <taxon>Anaerolineales</taxon>
        <taxon>Anaerolineaceae</taxon>
        <taxon>Levilinea</taxon>
    </lineage>
</organism>
<dbReference type="PANTHER" id="PTHR43208">
    <property type="entry name" value="ABC TRANSPORTER SUBSTRATE-BINDING PROTEIN"/>
    <property type="match status" value="1"/>
</dbReference>
<dbReference type="Gene3D" id="3.40.50.2300">
    <property type="match status" value="2"/>
</dbReference>
<keyword evidence="6" id="KW-1185">Reference proteome</keyword>
<gene>
    <name evidence="5" type="ORF">ADN01_16725</name>
    <name evidence="4" type="ORF">LSAC_02937</name>
</gene>
<dbReference type="EMBL" id="DF967975">
    <property type="protein sequence ID" value="GAP19039.1"/>
    <property type="molecule type" value="Genomic_DNA"/>
</dbReference>
<dbReference type="Proteomes" id="UP000050501">
    <property type="component" value="Unassembled WGS sequence"/>
</dbReference>
<dbReference type="GO" id="GO:0005886">
    <property type="term" value="C:plasma membrane"/>
    <property type="evidence" value="ECO:0007669"/>
    <property type="project" value="InterPro"/>
</dbReference>
<feature type="signal peptide" evidence="2">
    <location>
        <begin position="1"/>
        <end position="24"/>
    </location>
</feature>
<dbReference type="InterPro" id="IPR003760">
    <property type="entry name" value="PnrA-like"/>
</dbReference>
<proteinExistence type="predicted"/>
<evidence type="ECO:0000256" key="1">
    <source>
        <dbReference type="ARBA" id="ARBA00022729"/>
    </source>
</evidence>
<dbReference type="PROSITE" id="PS51257">
    <property type="entry name" value="PROKAR_LIPOPROTEIN"/>
    <property type="match status" value="1"/>
</dbReference>
<dbReference type="AlphaFoldDB" id="A0A0M8JPK7"/>
<dbReference type="RefSeq" id="WP_062419348.1">
    <property type="nucleotide sequence ID" value="NZ_BBXZ01000157.1"/>
</dbReference>
<evidence type="ECO:0000313" key="4">
    <source>
        <dbReference type="EMBL" id="GAP19039.1"/>
    </source>
</evidence>
<dbReference type="PANTHER" id="PTHR43208:SF1">
    <property type="entry name" value="ABC TRANSPORTER SUBSTRATE-BINDING PROTEIN"/>
    <property type="match status" value="1"/>
</dbReference>
<sequence length="391" mass="42918">MSFRTMWRLVSVVLVAGLALTACGPRVSVPDPDPDKFSVAMVLIGPKNDQGWSQAHYEGLEYVAQQVPGIQTVYVENVPEGDESEPVIRALAAKGFDLIFATSFGFMDQMERVANDFPNTYFIHISGTKSNTTNFGNLMGAMETALYLAGMLAGERAEMDGNLRLGYMATYQIAEELRLGNAFALGMRKTCSECTMDVRWLNTWHDPVVEKRVALEMFDAGAQVVLSGADTPAVADAAEIKGKWGVTFDWVGSCTSPACLTAPYWNWGPVYKEVVEGLLNKTYKPGWHYFDGDSGGLGLYGFMPGQELTAGAAELPDGTLNQVRALLRQMQDGGFNRFSVFQGPITDNKGNLIVADGYKLEQIDLDQFPEMQLGCKVCMKWWSAGVNADWP</sequence>
<reference evidence="5 6" key="2">
    <citation type="submission" date="2015-07" db="EMBL/GenBank/DDBJ databases">
        <title>Genome sequence of Levilinea saccharolytica DSM 16555.</title>
        <authorList>
            <person name="Hemp J."/>
            <person name="Ward L.M."/>
            <person name="Pace L.A."/>
            <person name="Fischer W.W."/>
        </authorList>
    </citation>
    <scope>NUCLEOTIDE SEQUENCE [LARGE SCALE GENOMIC DNA]</scope>
    <source>
        <strain evidence="5 6">KIBI-1</strain>
    </source>
</reference>
<feature type="domain" description="ABC transporter substrate-binding protein PnrA-like" evidence="3">
    <location>
        <begin position="38"/>
        <end position="298"/>
    </location>
</feature>
<feature type="chain" id="PRO_5007418247" evidence="2">
    <location>
        <begin position="25"/>
        <end position="391"/>
    </location>
</feature>
<reference evidence="4" key="1">
    <citation type="journal article" date="2015" name="Genome Announc.">
        <title>Draft Genome Sequences of Anaerolinea thermolimosa IMO-1, Bellilinea caldifistulae GOMI-1, Leptolinea tardivitalis YMTK-2, Levilinea saccharolytica KIBI-1, Longilinea arvoryzae KOME-1, Previously Described as Members of the Class Anaerolineae (Chloroflexi).</title>
        <authorList>
            <person name="Matsuura N."/>
            <person name="Tourlousse M.D."/>
            <person name="Ohashi A."/>
            <person name="Hugenholtz P."/>
            <person name="Sekiguchi Y."/>
        </authorList>
    </citation>
    <scope>NUCLEOTIDE SEQUENCE</scope>
    <source>
        <strain evidence="4">KIBI-1</strain>
    </source>
</reference>
<evidence type="ECO:0000256" key="2">
    <source>
        <dbReference type="SAM" id="SignalP"/>
    </source>
</evidence>
<dbReference type="CDD" id="cd19963">
    <property type="entry name" value="PBP1_BMP-like"/>
    <property type="match status" value="1"/>
</dbReference>
<evidence type="ECO:0000313" key="6">
    <source>
        <dbReference type="Proteomes" id="UP000050501"/>
    </source>
</evidence>
<evidence type="ECO:0000313" key="5">
    <source>
        <dbReference type="EMBL" id="KPL76197.1"/>
    </source>
</evidence>
<evidence type="ECO:0000259" key="3">
    <source>
        <dbReference type="Pfam" id="PF02608"/>
    </source>
</evidence>
<dbReference type="STRING" id="229921.ADN01_16725"/>
<accession>A0A0M8JPK7</accession>
<dbReference type="EMBL" id="LGCM01000064">
    <property type="protein sequence ID" value="KPL76197.1"/>
    <property type="molecule type" value="Genomic_DNA"/>
</dbReference>
<dbReference type="InterPro" id="IPR052910">
    <property type="entry name" value="ABC-Purine-Binding"/>
</dbReference>
<dbReference type="OrthoDB" id="9769871at2"/>